<dbReference type="PANTHER" id="PTHR46732">
    <property type="entry name" value="ATP-DEPENDENT PROTEASE LA (LON) DOMAIN PROTEIN"/>
    <property type="match status" value="1"/>
</dbReference>
<dbReference type="AlphaFoldDB" id="A0A0H5D5T3"/>
<reference evidence="2 3" key="1">
    <citation type="submission" date="2015-05" db="EMBL/GenBank/DDBJ databases">
        <authorList>
            <person name="Rodrigo-Torres Lidia"/>
            <person name="Arahal R.David."/>
        </authorList>
    </citation>
    <scope>NUCLEOTIDE SEQUENCE [LARGE SCALE GENOMIC DNA]</scope>
    <source>
        <strain evidence="2 3">CECT 7321</strain>
    </source>
</reference>
<dbReference type="EMBL" id="CVRL01000041">
    <property type="protein sequence ID" value="CRL12547.1"/>
    <property type="molecule type" value="Genomic_DNA"/>
</dbReference>
<dbReference type="Pfam" id="PF02190">
    <property type="entry name" value="LON_substr_bdg"/>
    <property type="match status" value="1"/>
</dbReference>
<dbReference type="PROSITE" id="PS51787">
    <property type="entry name" value="LON_N"/>
    <property type="match status" value="1"/>
</dbReference>
<keyword evidence="2" id="KW-0378">Hydrolase</keyword>
<evidence type="ECO:0000313" key="3">
    <source>
        <dbReference type="Proteomes" id="UP000043764"/>
    </source>
</evidence>
<dbReference type="EC" id="3.4.21.53" evidence="2"/>
<dbReference type="Proteomes" id="UP000043764">
    <property type="component" value="Unassembled WGS sequence"/>
</dbReference>
<dbReference type="PANTHER" id="PTHR46732:SF8">
    <property type="entry name" value="ATP-DEPENDENT PROTEASE LA (LON) DOMAIN PROTEIN"/>
    <property type="match status" value="1"/>
</dbReference>
<accession>A0A0H5D5T3</accession>
<name>A0A0H5D5T3_9RHOB</name>
<dbReference type="GeneID" id="78398935"/>
<evidence type="ECO:0000259" key="1">
    <source>
        <dbReference type="PROSITE" id="PS51787"/>
    </source>
</evidence>
<dbReference type="RefSeq" id="WP_037302598.1">
    <property type="nucleotide sequence ID" value="NZ_BSKQ01000001.1"/>
</dbReference>
<dbReference type="InterPro" id="IPR015947">
    <property type="entry name" value="PUA-like_sf"/>
</dbReference>
<evidence type="ECO:0000313" key="2">
    <source>
        <dbReference type="EMBL" id="CRL12547.1"/>
    </source>
</evidence>
<proteinExistence type="predicted"/>
<feature type="domain" description="Lon N-terminal" evidence="1">
    <location>
        <begin position="11"/>
        <end position="203"/>
    </location>
</feature>
<protein>
    <submittedName>
        <fullName evidence="2">Lon protease 2</fullName>
        <ecNumber evidence="2">3.4.21.53</ecNumber>
    </submittedName>
</protein>
<dbReference type="InterPro" id="IPR046336">
    <property type="entry name" value="Lon_prtase_N_sf"/>
</dbReference>
<keyword evidence="3" id="KW-1185">Reference proteome</keyword>
<organism evidence="2 3">
    <name type="scientific">Phaeobacter italicus</name>
    <dbReference type="NCBI Taxonomy" id="481446"/>
    <lineage>
        <taxon>Bacteria</taxon>
        <taxon>Pseudomonadati</taxon>
        <taxon>Pseudomonadota</taxon>
        <taxon>Alphaproteobacteria</taxon>
        <taxon>Rhodobacterales</taxon>
        <taxon>Roseobacteraceae</taxon>
        <taxon>Phaeobacter</taxon>
    </lineage>
</organism>
<dbReference type="SUPFAM" id="SSF88697">
    <property type="entry name" value="PUA domain-like"/>
    <property type="match status" value="1"/>
</dbReference>
<gene>
    <name evidence="2" type="primary">lon2</name>
    <name evidence="2" type="ORF">NIT7321_03425</name>
</gene>
<dbReference type="STRING" id="481446.NIT7645_03355"/>
<dbReference type="SMART" id="SM00464">
    <property type="entry name" value="LON"/>
    <property type="match status" value="1"/>
</dbReference>
<sequence length="213" mass="24349">MIQANDLPDTLPVFPLPGALLLPRSRLPLHIFEPRYLQMLEDALKTPQRLIGMVQPFPGKDGTNELHSIGCAGRVTQFSETEDGRYLITLSGVSRFRISNEIDGFTPYRRCKITWDGFERDLGKGEHDTHFNRPGFLDLLERYFESRNLSTDWETLKDADDELLINSLSMLLDFDPEDKQALLEAPCLATRRETLVTLIEFLLRGGSHEETLQ</sequence>
<dbReference type="GO" id="GO:0004252">
    <property type="term" value="F:serine-type endopeptidase activity"/>
    <property type="evidence" value="ECO:0007669"/>
    <property type="project" value="UniProtKB-EC"/>
</dbReference>
<dbReference type="InterPro" id="IPR003111">
    <property type="entry name" value="Lon_prtase_N"/>
</dbReference>
<dbReference type="OrthoDB" id="9806457at2"/>
<dbReference type="GO" id="GO:0006508">
    <property type="term" value="P:proteolysis"/>
    <property type="evidence" value="ECO:0007669"/>
    <property type="project" value="UniProtKB-KW"/>
</dbReference>
<keyword evidence="2" id="KW-0645">Protease</keyword>
<dbReference type="Gene3D" id="2.30.130.40">
    <property type="entry name" value="LON domain-like"/>
    <property type="match status" value="1"/>
</dbReference>